<gene>
    <name evidence="2" type="ORF">H9L14_04765</name>
</gene>
<dbReference type="SUPFAM" id="SSF53335">
    <property type="entry name" value="S-adenosyl-L-methionine-dependent methyltransferases"/>
    <property type="match status" value="1"/>
</dbReference>
<feature type="domain" description="Methyltransferase type 11" evidence="1">
    <location>
        <begin position="99"/>
        <end position="196"/>
    </location>
</feature>
<reference evidence="2 3" key="1">
    <citation type="submission" date="2020-08" db="EMBL/GenBank/DDBJ databases">
        <title>Genome sequence of Sphingomonas sediminicola KACC 15039T.</title>
        <authorList>
            <person name="Hyun D.-W."/>
            <person name="Bae J.-W."/>
        </authorList>
    </citation>
    <scope>NUCLEOTIDE SEQUENCE [LARGE SCALE GENOMIC DNA]</scope>
    <source>
        <strain evidence="2 3">KACC 15039</strain>
    </source>
</reference>
<protein>
    <submittedName>
        <fullName evidence="2">Methyltransferase domain-containing protein</fullName>
    </submittedName>
</protein>
<keyword evidence="2" id="KW-0808">Transferase</keyword>
<dbReference type="InterPro" id="IPR013216">
    <property type="entry name" value="Methyltransf_11"/>
</dbReference>
<dbReference type="PANTHER" id="PTHR43591">
    <property type="entry name" value="METHYLTRANSFERASE"/>
    <property type="match status" value="1"/>
</dbReference>
<keyword evidence="3" id="KW-1185">Reference proteome</keyword>
<name>A0ABX6T9D2_9SPHN</name>
<keyword evidence="2" id="KW-0489">Methyltransferase</keyword>
<organism evidence="2 3">
    <name type="scientific">Sphingomonas sediminicola</name>
    <dbReference type="NCBI Taxonomy" id="386874"/>
    <lineage>
        <taxon>Bacteria</taxon>
        <taxon>Pseudomonadati</taxon>
        <taxon>Pseudomonadota</taxon>
        <taxon>Alphaproteobacteria</taxon>
        <taxon>Sphingomonadales</taxon>
        <taxon>Sphingomonadaceae</taxon>
        <taxon>Sphingomonas</taxon>
    </lineage>
</organism>
<dbReference type="Pfam" id="PF08241">
    <property type="entry name" value="Methyltransf_11"/>
    <property type="match status" value="1"/>
</dbReference>
<evidence type="ECO:0000259" key="1">
    <source>
        <dbReference type="Pfam" id="PF08241"/>
    </source>
</evidence>
<evidence type="ECO:0000313" key="2">
    <source>
        <dbReference type="EMBL" id="QNP46474.1"/>
    </source>
</evidence>
<dbReference type="Gene3D" id="3.40.50.150">
    <property type="entry name" value="Vaccinia Virus protein VP39"/>
    <property type="match status" value="1"/>
</dbReference>
<dbReference type="GO" id="GO:0032259">
    <property type="term" value="P:methylation"/>
    <property type="evidence" value="ECO:0007669"/>
    <property type="project" value="UniProtKB-KW"/>
</dbReference>
<sequence length="314" mass="34926">MWLTCEGCNREFDVIDGIPDLRLSIPSWIDAIDDTKTARELSAAHLPLKELVTEVYSRRHGWDEARIARRSREVLQGSAQLREDLKSWLRPVVADGPFLDLGCGGGMLMAAAAKLQPGRCLIGIDVSMTWLVVAKKFVSECGGRPMLAAAMAEALPLADSSVPAVVSLDVIEHVHDPDAYLAEIDRVLQPGGRAAFSTPNRFSLTAEPHVFVWGVGWLPRSLQASYVRWRSGKVYSDTVLMSSFRLARRLRRRTHLQFSIIVPTVPEAHIAYFNKAKGKLARLFNAVSQSAVLRPLFLIISPYFRVTGAKVWLH</sequence>
<dbReference type="EMBL" id="CP060782">
    <property type="protein sequence ID" value="QNP46474.1"/>
    <property type="molecule type" value="Genomic_DNA"/>
</dbReference>
<dbReference type="GO" id="GO:0008168">
    <property type="term" value="F:methyltransferase activity"/>
    <property type="evidence" value="ECO:0007669"/>
    <property type="project" value="UniProtKB-KW"/>
</dbReference>
<dbReference type="Proteomes" id="UP000516105">
    <property type="component" value="Chromosome"/>
</dbReference>
<dbReference type="CDD" id="cd02440">
    <property type="entry name" value="AdoMet_MTases"/>
    <property type="match status" value="1"/>
</dbReference>
<accession>A0ABX6T9D2</accession>
<dbReference type="InterPro" id="IPR029063">
    <property type="entry name" value="SAM-dependent_MTases_sf"/>
</dbReference>
<evidence type="ECO:0000313" key="3">
    <source>
        <dbReference type="Proteomes" id="UP000516105"/>
    </source>
</evidence>
<proteinExistence type="predicted"/>
<dbReference type="PANTHER" id="PTHR43591:SF99">
    <property type="entry name" value="OS06G0646000 PROTEIN"/>
    <property type="match status" value="1"/>
</dbReference>
<dbReference type="RefSeq" id="WP_187709427.1">
    <property type="nucleotide sequence ID" value="NZ_CP060782.1"/>
</dbReference>